<dbReference type="GO" id="GO:0016491">
    <property type="term" value="F:oxidoreductase activity"/>
    <property type="evidence" value="ECO:0007669"/>
    <property type="project" value="TreeGrafter"/>
</dbReference>
<dbReference type="EMBL" id="JACGWZ010000001">
    <property type="protein sequence ID" value="MBA8823152.1"/>
    <property type="molecule type" value="Genomic_DNA"/>
</dbReference>
<sequence>MSRRRVAVIGGGVSGLTAAYLLRRRYDVVLFEADERIGGHAHTHDVRTADGQDLAVDSGFIVHNDRTYPNLLRLFSELEGPPSRPRCR</sequence>
<organism evidence="1 2">
    <name type="scientific">Halosaccharopolyspora lacisalsi</name>
    <dbReference type="NCBI Taxonomy" id="1000566"/>
    <lineage>
        <taxon>Bacteria</taxon>
        <taxon>Bacillati</taxon>
        <taxon>Actinomycetota</taxon>
        <taxon>Actinomycetes</taxon>
        <taxon>Pseudonocardiales</taxon>
        <taxon>Pseudonocardiaceae</taxon>
        <taxon>Halosaccharopolyspora</taxon>
    </lineage>
</organism>
<keyword evidence="2" id="KW-1185">Reference proteome</keyword>
<evidence type="ECO:0000313" key="2">
    <source>
        <dbReference type="Proteomes" id="UP000569329"/>
    </source>
</evidence>
<dbReference type="Gene3D" id="3.50.50.60">
    <property type="entry name" value="FAD/NAD(P)-binding domain"/>
    <property type="match status" value="1"/>
</dbReference>
<dbReference type="PANTHER" id="PTHR42923">
    <property type="entry name" value="PROTOPORPHYRINOGEN OXIDASE"/>
    <property type="match status" value="1"/>
</dbReference>
<dbReference type="InterPro" id="IPR050464">
    <property type="entry name" value="Zeta_carotene_desat/Oxidored"/>
</dbReference>
<name>A0A839DMG0_9PSEU</name>
<proteinExistence type="predicted"/>
<comment type="caution">
    <text evidence="1">The sequence shown here is derived from an EMBL/GenBank/DDBJ whole genome shotgun (WGS) entry which is preliminary data.</text>
</comment>
<gene>
    <name evidence="1" type="ORF">FHX42_000481</name>
</gene>
<dbReference type="Proteomes" id="UP000569329">
    <property type="component" value="Unassembled WGS sequence"/>
</dbReference>
<dbReference type="PANTHER" id="PTHR42923:SF17">
    <property type="entry name" value="AMINE OXIDASE DOMAIN-CONTAINING PROTEIN"/>
    <property type="match status" value="1"/>
</dbReference>
<protein>
    <submittedName>
        <fullName evidence="1">Putative NAD/FAD-binding protein</fullName>
    </submittedName>
</protein>
<dbReference type="InterPro" id="IPR036188">
    <property type="entry name" value="FAD/NAD-bd_sf"/>
</dbReference>
<evidence type="ECO:0000313" key="1">
    <source>
        <dbReference type="EMBL" id="MBA8823152.1"/>
    </source>
</evidence>
<accession>A0A839DMG0</accession>
<dbReference type="AlphaFoldDB" id="A0A839DMG0"/>
<dbReference type="Pfam" id="PF13450">
    <property type="entry name" value="NAD_binding_8"/>
    <property type="match status" value="1"/>
</dbReference>
<reference evidence="1 2" key="1">
    <citation type="submission" date="2020-07" db="EMBL/GenBank/DDBJ databases">
        <title>Sequencing the genomes of 1000 actinobacteria strains.</title>
        <authorList>
            <person name="Klenk H.-P."/>
        </authorList>
    </citation>
    <scope>NUCLEOTIDE SEQUENCE [LARGE SCALE GENOMIC DNA]</scope>
    <source>
        <strain evidence="1 2">DSM 45975</strain>
    </source>
</reference>
<dbReference type="SUPFAM" id="SSF51905">
    <property type="entry name" value="FAD/NAD(P)-binding domain"/>
    <property type="match status" value="1"/>
</dbReference>